<comment type="caution">
    <text evidence="1">The sequence shown here is derived from an EMBL/GenBank/DDBJ whole genome shotgun (WGS) entry which is preliminary data.</text>
</comment>
<dbReference type="Proteomes" id="UP001359559">
    <property type="component" value="Unassembled WGS sequence"/>
</dbReference>
<keyword evidence="2" id="KW-1185">Reference proteome</keyword>
<evidence type="ECO:0000313" key="2">
    <source>
        <dbReference type="Proteomes" id="UP001359559"/>
    </source>
</evidence>
<proteinExistence type="predicted"/>
<dbReference type="AlphaFoldDB" id="A0AAN9FKL4"/>
<name>A0AAN9FKL4_CLITE</name>
<evidence type="ECO:0000313" key="1">
    <source>
        <dbReference type="EMBL" id="KAK7278129.1"/>
    </source>
</evidence>
<dbReference type="EMBL" id="JAYKXN010000006">
    <property type="protein sequence ID" value="KAK7278129.1"/>
    <property type="molecule type" value="Genomic_DNA"/>
</dbReference>
<accession>A0AAN9FKL4</accession>
<organism evidence="1 2">
    <name type="scientific">Clitoria ternatea</name>
    <name type="common">Butterfly pea</name>
    <dbReference type="NCBI Taxonomy" id="43366"/>
    <lineage>
        <taxon>Eukaryota</taxon>
        <taxon>Viridiplantae</taxon>
        <taxon>Streptophyta</taxon>
        <taxon>Embryophyta</taxon>
        <taxon>Tracheophyta</taxon>
        <taxon>Spermatophyta</taxon>
        <taxon>Magnoliopsida</taxon>
        <taxon>eudicotyledons</taxon>
        <taxon>Gunneridae</taxon>
        <taxon>Pentapetalae</taxon>
        <taxon>rosids</taxon>
        <taxon>fabids</taxon>
        <taxon>Fabales</taxon>
        <taxon>Fabaceae</taxon>
        <taxon>Papilionoideae</taxon>
        <taxon>50 kb inversion clade</taxon>
        <taxon>NPAAA clade</taxon>
        <taxon>indigoferoid/millettioid clade</taxon>
        <taxon>Phaseoleae</taxon>
        <taxon>Clitoria</taxon>
    </lineage>
</organism>
<reference evidence="1 2" key="1">
    <citation type="submission" date="2024-01" db="EMBL/GenBank/DDBJ databases">
        <title>The genomes of 5 underutilized Papilionoideae crops provide insights into root nodulation and disease resistance.</title>
        <authorList>
            <person name="Yuan L."/>
        </authorList>
    </citation>
    <scope>NUCLEOTIDE SEQUENCE [LARGE SCALE GENOMIC DNA]</scope>
    <source>
        <strain evidence="1">LY-2023</strain>
        <tissue evidence="1">Leaf</tissue>
    </source>
</reference>
<gene>
    <name evidence="1" type="ORF">RJT34_23154</name>
</gene>
<protein>
    <submittedName>
        <fullName evidence="1">Uncharacterized protein</fullName>
    </submittedName>
</protein>
<sequence length="143" mass="16248">MNGADLFTAKASFWVLIPYRKKSERHAVCATGPTTEAWWGVLFPIPPPPPTNYYYCFNVFFSIEYEAIPWQRKKKQKPIKFTSPSSSSSSTTTTTQHRLCPQNLLVILRGALSHIQTADLFCFLHKISDVLEGRGCFMVIELS</sequence>